<proteinExistence type="predicted"/>
<evidence type="ECO:0000313" key="2">
    <source>
        <dbReference type="Proteomes" id="UP001499987"/>
    </source>
</evidence>
<dbReference type="RefSeq" id="WP_344627920.1">
    <property type="nucleotide sequence ID" value="NZ_BAAALD010000126.1"/>
</dbReference>
<reference evidence="1 2" key="1">
    <citation type="journal article" date="2019" name="Int. J. Syst. Evol. Microbiol.">
        <title>The Global Catalogue of Microorganisms (GCM) 10K type strain sequencing project: providing services to taxonomists for standard genome sequencing and annotation.</title>
        <authorList>
            <consortium name="The Broad Institute Genomics Platform"/>
            <consortium name="The Broad Institute Genome Sequencing Center for Infectious Disease"/>
            <person name="Wu L."/>
            <person name="Ma J."/>
        </authorList>
    </citation>
    <scope>NUCLEOTIDE SEQUENCE [LARGE SCALE GENOMIC DNA]</scope>
    <source>
        <strain evidence="1 2">JCM 13002</strain>
    </source>
</reference>
<evidence type="ECO:0000313" key="1">
    <source>
        <dbReference type="EMBL" id="GAA1121637.1"/>
    </source>
</evidence>
<dbReference type="Proteomes" id="UP001499987">
    <property type="component" value="Unassembled WGS sequence"/>
</dbReference>
<dbReference type="EMBL" id="BAAALD010000126">
    <property type="protein sequence ID" value="GAA1121637.1"/>
    <property type="molecule type" value="Genomic_DNA"/>
</dbReference>
<keyword evidence="2" id="KW-1185">Reference proteome</keyword>
<name>A0ABN1U5I0_9ACTN</name>
<organism evidence="1 2">
    <name type="scientific">Kitasatospora arboriphila</name>
    <dbReference type="NCBI Taxonomy" id="258052"/>
    <lineage>
        <taxon>Bacteria</taxon>
        <taxon>Bacillati</taxon>
        <taxon>Actinomycetota</taxon>
        <taxon>Actinomycetes</taxon>
        <taxon>Kitasatosporales</taxon>
        <taxon>Streptomycetaceae</taxon>
        <taxon>Kitasatospora</taxon>
    </lineage>
</organism>
<gene>
    <name evidence="1" type="ORF">GCM10009663_71550</name>
</gene>
<protein>
    <submittedName>
        <fullName evidence="1">Uncharacterized protein</fullName>
    </submittedName>
</protein>
<sequence>MSEHLAPLVLHTSRLSAVVPSTLLLKFLELRLQRARRTPAIQPTQAGAAAELRGRWPMVEGITLCPSRIGSATKIALVDAWREAPAEDFMTEEFAEWAASRGFRKLAAIALP</sequence>
<accession>A0ABN1U5I0</accession>
<comment type="caution">
    <text evidence="1">The sequence shown here is derived from an EMBL/GenBank/DDBJ whole genome shotgun (WGS) entry which is preliminary data.</text>
</comment>